<dbReference type="SUPFAM" id="SSF56672">
    <property type="entry name" value="DNA/RNA polymerases"/>
    <property type="match status" value="1"/>
</dbReference>
<feature type="region of interest" description="Disordered" evidence="1">
    <location>
        <begin position="287"/>
        <end position="319"/>
    </location>
</feature>
<dbReference type="EMBL" id="BKCJ010065604">
    <property type="protein sequence ID" value="GEW60599.1"/>
    <property type="molecule type" value="Genomic_DNA"/>
</dbReference>
<feature type="compositionally biased region" description="Gly residues" evidence="1">
    <location>
        <begin position="293"/>
        <end position="302"/>
    </location>
</feature>
<accession>A0A699GWV0</accession>
<proteinExistence type="predicted"/>
<name>A0A699GWV0_TANCI</name>
<protein>
    <submittedName>
        <fullName evidence="2">Putative reverse transcriptase domain-containing protein</fullName>
    </submittedName>
</protein>
<gene>
    <name evidence="2" type="ORF">Tci_232575</name>
</gene>
<evidence type="ECO:0000313" key="2">
    <source>
        <dbReference type="EMBL" id="GEW60599.1"/>
    </source>
</evidence>
<keyword evidence="2" id="KW-0548">Nucleotidyltransferase</keyword>
<dbReference type="PANTHER" id="PTHR15503:SF45">
    <property type="entry name" value="RNA-DIRECTED DNA POLYMERASE HOMOLOG"/>
    <property type="match status" value="1"/>
</dbReference>
<evidence type="ECO:0000256" key="1">
    <source>
        <dbReference type="SAM" id="MobiDB-lite"/>
    </source>
</evidence>
<dbReference type="InterPro" id="IPR032567">
    <property type="entry name" value="RTL1-rel"/>
</dbReference>
<comment type="caution">
    <text evidence="2">The sequence shown here is derived from an EMBL/GenBank/DDBJ whole genome shotgun (WGS) entry which is preliminary data.</text>
</comment>
<reference evidence="2" key="1">
    <citation type="journal article" date="2019" name="Sci. Rep.">
        <title>Draft genome of Tanacetum cinerariifolium, the natural source of mosquito coil.</title>
        <authorList>
            <person name="Yamashiro T."/>
            <person name="Shiraishi A."/>
            <person name="Satake H."/>
            <person name="Nakayama K."/>
        </authorList>
    </citation>
    <scope>NUCLEOTIDE SEQUENCE</scope>
</reference>
<dbReference type="AlphaFoldDB" id="A0A699GWV0"/>
<sequence>MSSAPAFKNSYHSRTSSDPSLDDLSDSSSDHSLLAPSSGMSPSHHLCSLVLSIPRSSVAIIDRPSHDSSSRIRSFDFATKLEVSLEDSFEPHVPKETDLEMDVDVVRSDGIEIDLMIQTEINECIDYVDALRDRGIDARVVVEAVDREEIKTGTRGSIKVRVVRVTHPVIADDILEPAQEEGAVEAIEGIQRDQGHRIMVTRQQSTDMLERIRELERVNMGLRDMMDVASQRVTRSQRRELRVQRELRQIWRFTFYDCIRIARLEACAKRHLGYRALGARDAAKRLEPLKGNKGNGNRGNGNEGNRNEGNGNGGNGNGNGNGGVNGYHFGEFMPARELTRWFENMEMVFHISEVSCPRNKVQKMQTELWNLAVKGNDLTAYTRRFQKLVPLCTRMVPNDEEKVERFVRDQKLKGYARIAENKRRLENNLRDNRGQQSVFKRQNIRGQNVARAYTASNNEKKGYVGSLPYCNKRKMHHAGSCTVRCGNCKRIGHMTWDCNVTVTLNTPQLRISRKQNGNKTGNQNVGNKATAKSYAIGGGEANPDSNVVTDLMPVNLGSFDVIIGMDWLAKYHTLIVCDEKVVRIPYGDEVLIIRVTNKKAEDKSEEKRLEDVTIIREFLEVFPEDLSGLPPARQVKFQIDLVPGAAPVAQSPYRLAPAERQELFTQLQELSDKGFIRPSSSP</sequence>
<feature type="compositionally biased region" description="Low complexity" evidence="1">
    <location>
        <begin position="26"/>
        <end position="38"/>
    </location>
</feature>
<organism evidence="2">
    <name type="scientific">Tanacetum cinerariifolium</name>
    <name type="common">Dalmatian daisy</name>
    <name type="synonym">Chrysanthemum cinerariifolium</name>
    <dbReference type="NCBI Taxonomy" id="118510"/>
    <lineage>
        <taxon>Eukaryota</taxon>
        <taxon>Viridiplantae</taxon>
        <taxon>Streptophyta</taxon>
        <taxon>Embryophyta</taxon>
        <taxon>Tracheophyta</taxon>
        <taxon>Spermatophyta</taxon>
        <taxon>Magnoliopsida</taxon>
        <taxon>eudicotyledons</taxon>
        <taxon>Gunneridae</taxon>
        <taxon>Pentapetalae</taxon>
        <taxon>asterids</taxon>
        <taxon>campanulids</taxon>
        <taxon>Asterales</taxon>
        <taxon>Asteraceae</taxon>
        <taxon>Asteroideae</taxon>
        <taxon>Anthemideae</taxon>
        <taxon>Anthemidinae</taxon>
        <taxon>Tanacetum</taxon>
    </lineage>
</organism>
<keyword evidence="2" id="KW-0808">Transferase</keyword>
<dbReference type="Pfam" id="PF08284">
    <property type="entry name" value="RVP_2"/>
    <property type="match status" value="1"/>
</dbReference>
<dbReference type="InterPro" id="IPR043502">
    <property type="entry name" value="DNA/RNA_pol_sf"/>
</dbReference>
<dbReference type="PANTHER" id="PTHR15503">
    <property type="entry name" value="LDOC1 RELATED"/>
    <property type="match status" value="1"/>
</dbReference>
<dbReference type="Gene3D" id="3.10.10.10">
    <property type="entry name" value="HIV Type 1 Reverse Transcriptase, subunit A, domain 1"/>
    <property type="match status" value="1"/>
</dbReference>
<keyword evidence="2" id="KW-0695">RNA-directed DNA polymerase</keyword>
<dbReference type="InterPro" id="IPR021109">
    <property type="entry name" value="Peptidase_aspartic_dom_sf"/>
</dbReference>
<feature type="compositionally biased region" description="Gly residues" evidence="1">
    <location>
        <begin position="310"/>
        <end position="319"/>
    </location>
</feature>
<dbReference type="Gene3D" id="2.40.70.10">
    <property type="entry name" value="Acid Proteases"/>
    <property type="match status" value="1"/>
</dbReference>
<feature type="region of interest" description="Disordered" evidence="1">
    <location>
        <begin position="1"/>
        <end position="41"/>
    </location>
</feature>
<dbReference type="GO" id="GO:0003964">
    <property type="term" value="F:RNA-directed DNA polymerase activity"/>
    <property type="evidence" value="ECO:0007669"/>
    <property type="project" value="UniProtKB-KW"/>
</dbReference>